<evidence type="ECO:0000313" key="2">
    <source>
        <dbReference type="EMBL" id="KAJ7085100.1"/>
    </source>
</evidence>
<feature type="region of interest" description="Disordered" evidence="1">
    <location>
        <begin position="273"/>
        <end position="295"/>
    </location>
</feature>
<reference evidence="2" key="1">
    <citation type="submission" date="2023-03" db="EMBL/GenBank/DDBJ databases">
        <title>Massive genome expansion in bonnet fungi (Mycena s.s.) driven by repeated elements and novel gene families across ecological guilds.</title>
        <authorList>
            <consortium name="Lawrence Berkeley National Laboratory"/>
            <person name="Harder C.B."/>
            <person name="Miyauchi S."/>
            <person name="Viragh M."/>
            <person name="Kuo A."/>
            <person name="Thoen E."/>
            <person name="Andreopoulos B."/>
            <person name="Lu D."/>
            <person name="Skrede I."/>
            <person name="Drula E."/>
            <person name="Henrissat B."/>
            <person name="Morin E."/>
            <person name="Kohler A."/>
            <person name="Barry K."/>
            <person name="LaButti K."/>
            <person name="Morin E."/>
            <person name="Salamov A."/>
            <person name="Lipzen A."/>
            <person name="Mereny Z."/>
            <person name="Hegedus B."/>
            <person name="Baldrian P."/>
            <person name="Stursova M."/>
            <person name="Weitz H."/>
            <person name="Taylor A."/>
            <person name="Grigoriev I.V."/>
            <person name="Nagy L.G."/>
            <person name="Martin F."/>
            <person name="Kauserud H."/>
        </authorList>
    </citation>
    <scope>NUCLEOTIDE SEQUENCE</scope>
    <source>
        <strain evidence="2">CBHHK173m</strain>
    </source>
</reference>
<keyword evidence="3" id="KW-1185">Reference proteome</keyword>
<dbReference type="EMBL" id="JARJCN010000035">
    <property type="protein sequence ID" value="KAJ7085100.1"/>
    <property type="molecule type" value="Genomic_DNA"/>
</dbReference>
<dbReference type="AlphaFoldDB" id="A0AAD6TZZ1"/>
<proteinExistence type="predicted"/>
<feature type="compositionally biased region" description="Pro residues" evidence="1">
    <location>
        <begin position="28"/>
        <end position="41"/>
    </location>
</feature>
<sequence length="315" mass="33870">MFPKLPQACVRAITIPPTSHPRIEPDPAPRVMPTSPPPAPARPQTRTTAMNAAHLTPANSPPMGLGCHNVRSALRVRTRNVLRRLTLYLLTQPRNLASLPPLSVPHIVAPALPRSPPNDLSAAHAAPPATPRFGVHAWFLFVMWRPQVPRSARKSAEAQFARSSTSVHSPRRALCESAARTARIPVPVPGGAFRPLARVSAFSYGSVLALLPTCALPKRSTAPPCAARVEPPANLRVSVLARLRTKTWRRQCSCSAPRPASSAHAGTAPLHLRQARRPCPPPQPCPSHCGAAARPPVPPRAFLRVALKSRSTVAR</sequence>
<name>A0AAD6TZZ1_9AGAR</name>
<protein>
    <submittedName>
        <fullName evidence="2">Uncharacterized protein</fullName>
    </submittedName>
</protein>
<evidence type="ECO:0000313" key="3">
    <source>
        <dbReference type="Proteomes" id="UP001222325"/>
    </source>
</evidence>
<comment type="caution">
    <text evidence="2">The sequence shown here is derived from an EMBL/GenBank/DDBJ whole genome shotgun (WGS) entry which is preliminary data.</text>
</comment>
<evidence type="ECO:0000256" key="1">
    <source>
        <dbReference type="SAM" id="MobiDB-lite"/>
    </source>
</evidence>
<gene>
    <name evidence="2" type="ORF">B0H15DRAFT_377710</name>
</gene>
<feature type="region of interest" description="Disordered" evidence="1">
    <location>
        <begin position="16"/>
        <end position="45"/>
    </location>
</feature>
<accession>A0AAD6TZZ1</accession>
<organism evidence="2 3">
    <name type="scientific">Mycena belliarum</name>
    <dbReference type="NCBI Taxonomy" id="1033014"/>
    <lineage>
        <taxon>Eukaryota</taxon>
        <taxon>Fungi</taxon>
        <taxon>Dikarya</taxon>
        <taxon>Basidiomycota</taxon>
        <taxon>Agaricomycotina</taxon>
        <taxon>Agaricomycetes</taxon>
        <taxon>Agaricomycetidae</taxon>
        <taxon>Agaricales</taxon>
        <taxon>Marasmiineae</taxon>
        <taxon>Mycenaceae</taxon>
        <taxon>Mycena</taxon>
    </lineage>
</organism>
<dbReference type="Proteomes" id="UP001222325">
    <property type="component" value="Unassembled WGS sequence"/>
</dbReference>